<organism evidence="14 15">
    <name type="scientific">Desulfoprunum benzoelyticum</name>
    <dbReference type="NCBI Taxonomy" id="1506996"/>
    <lineage>
        <taxon>Bacteria</taxon>
        <taxon>Pseudomonadati</taxon>
        <taxon>Thermodesulfobacteriota</taxon>
        <taxon>Desulfobulbia</taxon>
        <taxon>Desulfobulbales</taxon>
        <taxon>Desulfobulbaceae</taxon>
        <taxon>Desulfoprunum</taxon>
    </lineage>
</organism>
<dbReference type="InterPro" id="IPR004358">
    <property type="entry name" value="Sig_transdc_His_kin-like_C"/>
</dbReference>
<dbReference type="Pfam" id="PF00512">
    <property type="entry name" value="HisKA"/>
    <property type="match status" value="1"/>
</dbReference>
<dbReference type="PANTHER" id="PTHR43065">
    <property type="entry name" value="SENSOR HISTIDINE KINASE"/>
    <property type="match status" value="1"/>
</dbReference>
<keyword evidence="4" id="KW-0808">Transferase</keyword>
<dbReference type="SMART" id="SM00387">
    <property type="entry name" value="HATPase_c"/>
    <property type="match status" value="1"/>
</dbReference>
<feature type="domain" description="PAC" evidence="13">
    <location>
        <begin position="229"/>
        <end position="281"/>
    </location>
</feature>
<reference evidence="14 15" key="1">
    <citation type="submission" date="2020-08" db="EMBL/GenBank/DDBJ databases">
        <title>Genomic Encyclopedia of Type Strains, Phase IV (KMG-IV): sequencing the most valuable type-strain genomes for metagenomic binning, comparative biology and taxonomic classification.</title>
        <authorList>
            <person name="Goeker M."/>
        </authorList>
    </citation>
    <scope>NUCLEOTIDE SEQUENCE [LARGE SCALE GENOMIC DNA]</scope>
    <source>
        <strain evidence="14 15">DSM 28570</strain>
    </source>
</reference>
<evidence type="ECO:0000259" key="12">
    <source>
        <dbReference type="PROSITE" id="PS50112"/>
    </source>
</evidence>
<dbReference type="RefSeq" id="WP_221270848.1">
    <property type="nucleotide sequence ID" value="NZ_JACHEO010000008.1"/>
</dbReference>
<proteinExistence type="predicted"/>
<dbReference type="InterPro" id="IPR003661">
    <property type="entry name" value="HisK_dim/P_dom"/>
</dbReference>
<evidence type="ECO:0000256" key="7">
    <source>
        <dbReference type="ARBA" id="ARBA00022840"/>
    </source>
</evidence>
<dbReference type="NCBIfam" id="TIGR00229">
    <property type="entry name" value="sensory_box"/>
    <property type="match status" value="1"/>
</dbReference>
<dbReference type="InterPro" id="IPR003594">
    <property type="entry name" value="HATPase_dom"/>
</dbReference>
<accession>A0A840UTA4</accession>
<sequence>MIAGIPLVPVILLDIIGSAANIVFAFLAWRYARSLSRRQPGNFVWGYLFYVTFAIAAFTISRAVGHLVKQFLLIAGQGEIWAEISPYSGGFNTLFMISVAAVMIFYHKGVQAYQALEHEAGKLKNANRDLAAVAAQLRDLNQTLEQKVEERTEELSQSEKKFRHLFSASKDMVFFSDADNRIVDMNDSGFEMLGYCREEESVLQLADILSDPDDRDAFTKRLFQDGYIKDLNVDLARRDGKVVSVLLSATAIIGEGGEILGSEVIAKDLTRVKIMMEQLAASEKMASVGQMAAGVAHEINTPLGIILGYSQLLMDDVQEGSDAYQSLQVIERQTKASRKIVADLLKFSRQSGSTREEIDLNEILADVVAVTEHTLGLSHIAVHRQFADSLPRIDGDPEKLRQVFVNLVNNAHHAMLEQGGGELLLRTRIENDDVVVEIRDSGQGIPEKHLAKIFEPFFTTKPVGQGTGLGLSVSYGIIHEHGGTIGVESPVNDQQQGMLPGTLFRVRLPASGSGHRQIADMYGATT</sequence>
<keyword evidence="15" id="KW-1185">Reference proteome</keyword>
<dbReference type="SMART" id="SM00091">
    <property type="entry name" value="PAS"/>
    <property type="match status" value="1"/>
</dbReference>
<keyword evidence="5" id="KW-0547">Nucleotide-binding</keyword>
<dbReference type="InterPro" id="IPR000700">
    <property type="entry name" value="PAS-assoc_C"/>
</dbReference>
<dbReference type="InterPro" id="IPR013767">
    <property type="entry name" value="PAS_fold"/>
</dbReference>
<evidence type="ECO:0000256" key="9">
    <source>
        <dbReference type="SAM" id="Coils"/>
    </source>
</evidence>
<keyword evidence="7" id="KW-0067">ATP-binding</keyword>
<dbReference type="PROSITE" id="PS50113">
    <property type="entry name" value="PAC"/>
    <property type="match status" value="1"/>
</dbReference>
<feature type="transmembrane region" description="Helical" evidence="10">
    <location>
        <begin position="6"/>
        <end position="32"/>
    </location>
</feature>
<evidence type="ECO:0000256" key="2">
    <source>
        <dbReference type="ARBA" id="ARBA00012438"/>
    </source>
</evidence>
<feature type="domain" description="PAS" evidence="12">
    <location>
        <begin position="158"/>
        <end position="222"/>
    </location>
</feature>
<gene>
    <name evidence="14" type="ORF">HNQ81_001714</name>
</gene>
<evidence type="ECO:0000256" key="1">
    <source>
        <dbReference type="ARBA" id="ARBA00000085"/>
    </source>
</evidence>
<dbReference type="Gene3D" id="3.30.450.20">
    <property type="entry name" value="PAS domain"/>
    <property type="match status" value="1"/>
</dbReference>
<keyword evidence="8" id="KW-0902">Two-component regulatory system</keyword>
<dbReference type="EMBL" id="JACHEO010000008">
    <property type="protein sequence ID" value="MBB5347983.1"/>
    <property type="molecule type" value="Genomic_DNA"/>
</dbReference>
<dbReference type="PRINTS" id="PR00344">
    <property type="entry name" value="BCTRLSENSOR"/>
</dbReference>
<dbReference type="PROSITE" id="PS50112">
    <property type="entry name" value="PAS"/>
    <property type="match status" value="1"/>
</dbReference>
<feature type="transmembrane region" description="Helical" evidence="10">
    <location>
        <begin position="44"/>
        <end position="64"/>
    </location>
</feature>
<dbReference type="GO" id="GO:0005524">
    <property type="term" value="F:ATP binding"/>
    <property type="evidence" value="ECO:0007669"/>
    <property type="project" value="UniProtKB-KW"/>
</dbReference>
<feature type="transmembrane region" description="Helical" evidence="10">
    <location>
        <begin position="84"/>
        <end position="106"/>
    </location>
</feature>
<dbReference type="AlphaFoldDB" id="A0A840UTA4"/>
<name>A0A840UTA4_9BACT</name>
<evidence type="ECO:0000256" key="3">
    <source>
        <dbReference type="ARBA" id="ARBA00022553"/>
    </source>
</evidence>
<dbReference type="InterPro" id="IPR000014">
    <property type="entry name" value="PAS"/>
</dbReference>
<dbReference type="InterPro" id="IPR005467">
    <property type="entry name" value="His_kinase_dom"/>
</dbReference>
<dbReference type="SUPFAM" id="SSF55785">
    <property type="entry name" value="PYP-like sensor domain (PAS domain)"/>
    <property type="match status" value="1"/>
</dbReference>
<dbReference type="CDD" id="cd00130">
    <property type="entry name" value="PAS"/>
    <property type="match status" value="1"/>
</dbReference>
<dbReference type="Gene3D" id="3.30.565.10">
    <property type="entry name" value="Histidine kinase-like ATPase, C-terminal domain"/>
    <property type="match status" value="1"/>
</dbReference>
<keyword evidence="10" id="KW-1133">Transmembrane helix</keyword>
<dbReference type="CDD" id="cd00082">
    <property type="entry name" value="HisKA"/>
    <property type="match status" value="1"/>
</dbReference>
<dbReference type="PANTHER" id="PTHR43065:SF46">
    <property type="entry name" value="C4-DICARBOXYLATE TRANSPORT SENSOR PROTEIN DCTB"/>
    <property type="match status" value="1"/>
</dbReference>
<dbReference type="SUPFAM" id="SSF47384">
    <property type="entry name" value="Homodimeric domain of signal transducing histidine kinase"/>
    <property type="match status" value="1"/>
</dbReference>
<dbReference type="InterPro" id="IPR036890">
    <property type="entry name" value="HATPase_C_sf"/>
</dbReference>
<keyword evidence="6" id="KW-0418">Kinase</keyword>
<dbReference type="GO" id="GO:0006355">
    <property type="term" value="P:regulation of DNA-templated transcription"/>
    <property type="evidence" value="ECO:0007669"/>
    <property type="project" value="InterPro"/>
</dbReference>
<evidence type="ECO:0000256" key="5">
    <source>
        <dbReference type="ARBA" id="ARBA00022741"/>
    </source>
</evidence>
<dbReference type="Pfam" id="PF02518">
    <property type="entry name" value="HATPase_c"/>
    <property type="match status" value="1"/>
</dbReference>
<evidence type="ECO:0000259" key="13">
    <source>
        <dbReference type="PROSITE" id="PS50113"/>
    </source>
</evidence>
<evidence type="ECO:0000313" key="15">
    <source>
        <dbReference type="Proteomes" id="UP000539642"/>
    </source>
</evidence>
<evidence type="ECO:0000256" key="4">
    <source>
        <dbReference type="ARBA" id="ARBA00022679"/>
    </source>
</evidence>
<feature type="coiled-coil region" evidence="9">
    <location>
        <begin position="113"/>
        <end position="161"/>
    </location>
</feature>
<evidence type="ECO:0000256" key="6">
    <source>
        <dbReference type="ARBA" id="ARBA00022777"/>
    </source>
</evidence>
<evidence type="ECO:0000313" key="14">
    <source>
        <dbReference type="EMBL" id="MBB5347983.1"/>
    </source>
</evidence>
<keyword evidence="3" id="KW-0597">Phosphoprotein</keyword>
<dbReference type="Proteomes" id="UP000539642">
    <property type="component" value="Unassembled WGS sequence"/>
</dbReference>
<evidence type="ECO:0000259" key="11">
    <source>
        <dbReference type="PROSITE" id="PS50109"/>
    </source>
</evidence>
<comment type="caution">
    <text evidence="14">The sequence shown here is derived from an EMBL/GenBank/DDBJ whole genome shotgun (WGS) entry which is preliminary data.</text>
</comment>
<evidence type="ECO:0000256" key="8">
    <source>
        <dbReference type="ARBA" id="ARBA00023012"/>
    </source>
</evidence>
<protein>
    <recommendedName>
        <fullName evidence="2">histidine kinase</fullName>
        <ecNumber evidence="2">2.7.13.3</ecNumber>
    </recommendedName>
</protein>
<comment type="catalytic activity">
    <reaction evidence="1">
        <text>ATP + protein L-histidine = ADP + protein N-phospho-L-histidine.</text>
        <dbReference type="EC" id="2.7.13.3"/>
    </reaction>
</comment>
<keyword evidence="10" id="KW-0472">Membrane</keyword>
<dbReference type="Gene3D" id="1.10.287.130">
    <property type="match status" value="1"/>
</dbReference>
<dbReference type="GO" id="GO:0000155">
    <property type="term" value="F:phosphorelay sensor kinase activity"/>
    <property type="evidence" value="ECO:0007669"/>
    <property type="project" value="InterPro"/>
</dbReference>
<keyword evidence="10" id="KW-0812">Transmembrane</keyword>
<dbReference type="Pfam" id="PF00989">
    <property type="entry name" value="PAS"/>
    <property type="match status" value="1"/>
</dbReference>
<evidence type="ECO:0000256" key="10">
    <source>
        <dbReference type="SAM" id="Phobius"/>
    </source>
</evidence>
<dbReference type="InterPro" id="IPR036097">
    <property type="entry name" value="HisK_dim/P_sf"/>
</dbReference>
<keyword evidence="9" id="KW-0175">Coiled coil</keyword>
<dbReference type="EC" id="2.7.13.3" evidence="2"/>
<dbReference type="SUPFAM" id="SSF55874">
    <property type="entry name" value="ATPase domain of HSP90 chaperone/DNA topoisomerase II/histidine kinase"/>
    <property type="match status" value="1"/>
</dbReference>
<dbReference type="SMART" id="SM00388">
    <property type="entry name" value="HisKA"/>
    <property type="match status" value="1"/>
</dbReference>
<feature type="domain" description="Histidine kinase" evidence="11">
    <location>
        <begin position="294"/>
        <end position="512"/>
    </location>
</feature>
<dbReference type="InterPro" id="IPR035965">
    <property type="entry name" value="PAS-like_dom_sf"/>
</dbReference>
<dbReference type="PROSITE" id="PS50109">
    <property type="entry name" value="HIS_KIN"/>
    <property type="match status" value="1"/>
</dbReference>